<reference evidence="1 2" key="1">
    <citation type="journal article" date="2015" name="Genome Biol. Evol.">
        <title>Characterization of Three Mycobacterium spp. with Potential Use in Bioremediation by Genome Sequencing and Comparative Genomics.</title>
        <authorList>
            <person name="Das S."/>
            <person name="Pettersson B.M."/>
            <person name="Behra P.R."/>
            <person name="Ramesh M."/>
            <person name="Dasgupta S."/>
            <person name="Bhattacharya A."/>
            <person name="Kirsebom L.A."/>
        </authorList>
    </citation>
    <scope>NUCLEOTIDE SEQUENCE [LARGE SCALE GENOMIC DNA]</scope>
    <source>
        <strain evidence="1 2">DSM 44075</strain>
    </source>
</reference>
<evidence type="ECO:0000313" key="1">
    <source>
        <dbReference type="EMBL" id="KMO75479.1"/>
    </source>
</evidence>
<name>A0A0J6VZC6_9MYCO</name>
<dbReference type="AlphaFoldDB" id="A0A0J6VZC6"/>
<comment type="caution">
    <text evidence="1">The sequence shown here is derived from an EMBL/GenBank/DDBJ whole genome shotgun (WGS) entry which is preliminary data.</text>
</comment>
<evidence type="ECO:0000313" key="2">
    <source>
        <dbReference type="Proteomes" id="UP000036313"/>
    </source>
</evidence>
<dbReference type="RefSeq" id="WP_048423751.1">
    <property type="nucleotide sequence ID" value="NZ_JYNU01000017.1"/>
</dbReference>
<dbReference type="Proteomes" id="UP000036313">
    <property type="component" value="Unassembled WGS sequence"/>
</dbReference>
<protein>
    <submittedName>
        <fullName evidence="1">Uncharacterized protein</fullName>
    </submittedName>
</protein>
<proteinExistence type="predicted"/>
<sequence length="176" mass="19107">MTGPERPIREFVSRIRELAVADSSRAWLEATFDAGDERPLDRSRSIRAVTGATAVVVGSAHGMWLRHVEQLRSHLAAHHGAATADSDAAQVARAASDIDAAELQLTEFAIAHADLEQVVLVCRQVVARARAAADRLLEHSRHALDADDPATRRWGEVDAGARRAVHLFDDIAASLR</sequence>
<organism evidence="1 2">
    <name type="scientific">Mycolicibacterium obuense</name>
    <dbReference type="NCBI Taxonomy" id="1807"/>
    <lineage>
        <taxon>Bacteria</taxon>
        <taxon>Bacillati</taxon>
        <taxon>Actinomycetota</taxon>
        <taxon>Actinomycetes</taxon>
        <taxon>Mycobacteriales</taxon>
        <taxon>Mycobacteriaceae</taxon>
        <taxon>Mycolicibacterium</taxon>
    </lineage>
</organism>
<accession>A0A0J6VZC6</accession>
<gene>
    <name evidence="1" type="ORF">MOBUDSM44075_03073</name>
</gene>
<dbReference type="PATRIC" id="fig|1807.14.peg.3098"/>
<dbReference type="EMBL" id="JYNU01000017">
    <property type="protein sequence ID" value="KMO75479.1"/>
    <property type="molecule type" value="Genomic_DNA"/>
</dbReference>